<dbReference type="Proteomes" id="UP001057402">
    <property type="component" value="Chromosome 4"/>
</dbReference>
<proteinExistence type="predicted"/>
<name>A0ACB9RML4_9MYRT</name>
<comment type="caution">
    <text evidence="1">The sequence shown here is derived from an EMBL/GenBank/DDBJ whole genome shotgun (WGS) entry which is preliminary data.</text>
</comment>
<protein>
    <submittedName>
        <fullName evidence="1">Uncharacterized protein</fullName>
    </submittedName>
</protein>
<dbReference type="EMBL" id="CM042883">
    <property type="protein sequence ID" value="KAI4378678.1"/>
    <property type="molecule type" value="Genomic_DNA"/>
</dbReference>
<evidence type="ECO:0000313" key="2">
    <source>
        <dbReference type="Proteomes" id="UP001057402"/>
    </source>
</evidence>
<gene>
    <name evidence="1" type="ORF">MLD38_016124</name>
</gene>
<sequence>MDSDLKKQWGRLQQPQQQQEYESEEQQQQAPAKLPKLNAPTTTTNNRKEDHSLPSSSSAGSTLPLFVPDHPTQPQPHPHQHPPTKPHPPPRIWSYFSTAQWQELELQALIYRYMLSGATVPPELLHPIKKSLPHQPTSFFHDDHHQPHLQCYLHYPQPQHFRFQAGYWGSASTDPEPGRCRRTDGKKWRCSRDVVPGQKYCERHVHRGRNRSRKPVEVPPTPGTHPTAPAVNGNVGIFGGGYLETNPNSVTVVALGNVTTASPFIGSGPSDHSSIDLFQMNNRSHSGPPPELSNSSGGQVLRHFFDDWPRPLQEPDVASSTGLSMSTARNSSSDVSLKLSTGDSEQGGAVEGFPERDRAQGSNWLAGWLPHRVASMGGPLAEALRSSATTSHSLPTSVLHQLTCGLASETSLMTQV</sequence>
<keyword evidence="2" id="KW-1185">Reference proteome</keyword>
<evidence type="ECO:0000313" key="1">
    <source>
        <dbReference type="EMBL" id="KAI4378678.1"/>
    </source>
</evidence>
<reference evidence="2" key="1">
    <citation type="journal article" date="2023" name="Front. Plant Sci.">
        <title>Chromosomal-level genome assembly of Melastoma candidum provides insights into trichome evolution.</title>
        <authorList>
            <person name="Zhong Y."/>
            <person name="Wu W."/>
            <person name="Sun C."/>
            <person name="Zou P."/>
            <person name="Liu Y."/>
            <person name="Dai S."/>
            <person name="Zhou R."/>
        </authorList>
    </citation>
    <scope>NUCLEOTIDE SEQUENCE [LARGE SCALE GENOMIC DNA]</scope>
</reference>
<organism evidence="1 2">
    <name type="scientific">Melastoma candidum</name>
    <dbReference type="NCBI Taxonomy" id="119954"/>
    <lineage>
        <taxon>Eukaryota</taxon>
        <taxon>Viridiplantae</taxon>
        <taxon>Streptophyta</taxon>
        <taxon>Embryophyta</taxon>
        <taxon>Tracheophyta</taxon>
        <taxon>Spermatophyta</taxon>
        <taxon>Magnoliopsida</taxon>
        <taxon>eudicotyledons</taxon>
        <taxon>Gunneridae</taxon>
        <taxon>Pentapetalae</taxon>
        <taxon>rosids</taxon>
        <taxon>malvids</taxon>
        <taxon>Myrtales</taxon>
        <taxon>Melastomataceae</taxon>
        <taxon>Melastomatoideae</taxon>
        <taxon>Melastomateae</taxon>
        <taxon>Melastoma</taxon>
    </lineage>
</organism>
<accession>A0ACB9RML4</accession>